<evidence type="ECO:0000313" key="2">
    <source>
        <dbReference type="Proteomes" id="UP001177212"/>
    </source>
</evidence>
<protein>
    <submittedName>
        <fullName evidence="1">Uncharacterized protein</fullName>
    </submittedName>
</protein>
<evidence type="ECO:0000313" key="1">
    <source>
        <dbReference type="EMBL" id="MDP2566378.1"/>
    </source>
</evidence>
<reference evidence="1" key="1">
    <citation type="submission" date="2023-07" db="EMBL/GenBank/DDBJ databases">
        <title>Genome content predicts the carbon catabolic preferences of heterotrophic bacteria.</title>
        <authorList>
            <person name="Gralka M."/>
        </authorList>
    </citation>
    <scope>NUCLEOTIDE SEQUENCE</scope>
    <source>
        <strain evidence="1">4G09</strain>
    </source>
</reference>
<dbReference type="Proteomes" id="UP001177212">
    <property type="component" value="Unassembled WGS sequence"/>
</dbReference>
<comment type="caution">
    <text evidence="1">The sequence shown here is derived from an EMBL/GenBank/DDBJ whole genome shotgun (WGS) entry which is preliminary data.</text>
</comment>
<name>A0ABT9FHV5_9GAMM</name>
<proteinExistence type="predicted"/>
<sequence length="105" mass="11935">MKHSLSKLKTEFIIGQEYPIEISLPDGEKISGRARFENDIFGPNNPGFGLITTDKPITYDYIDYYGDKSVMDNDAAIEFIWLGLTEGDESYKLFDCGLSYKLNVH</sequence>
<dbReference type="RefSeq" id="WP_305472990.1">
    <property type="nucleotide sequence ID" value="NZ_JAUYVT010000020.1"/>
</dbReference>
<gene>
    <name evidence="1" type="ORF">Q8W34_17160</name>
</gene>
<accession>A0ABT9FHV5</accession>
<keyword evidence="2" id="KW-1185">Reference proteome</keyword>
<organism evidence="1 2">
    <name type="scientific">Pseudoalteromonas marina</name>
    <dbReference type="NCBI Taxonomy" id="267375"/>
    <lineage>
        <taxon>Bacteria</taxon>
        <taxon>Pseudomonadati</taxon>
        <taxon>Pseudomonadota</taxon>
        <taxon>Gammaproteobacteria</taxon>
        <taxon>Alteromonadales</taxon>
        <taxon>Pseudoalteromonadaceae</taxon>
        <taxon>Pseudoalteromonas</taxon>
    </lineage>
</organism>
<dbReference type="EMBL" id="JAUYVT010000020">
    <property type="protein sequence ID" value="MDP2566378.1"/>
    <property type="molecule type" value="Genomic_DNA"/>
</dbReference>